<comment type="caution">
    <text evidence="2">The sequence shown here is derived from an EMBL/GenBank/DDBJ whole genome shotgun (WGS) entry which is preliminary data.</text>
</comment>
<dbReference type="OrthoDB" id="2977329at2759"/>
<feature type="region of interest" description="Disordered" evidence="1">
    <location>
        <begin position="492"/>
        <end position="512"/>
    </location>
</feature>
<name>A0A369K7S3_HYPMA</name>
<protein>
    <submittedName>
        <fullName evidence="2">Uncharacterized protein</fullName>
    </submittedName>
</protein>
<evidence type="ECO:0000256" key="1">
    <source>
        <dbReference type="SAM" id="MobiDB-lite"/>
    </source>
</evidence>
<dbReference type="Gene3D" id="3.80.10.10">
    <property type="entry name" value="Ribonuclease Inhibitor"/>
    <property type="match status" value="1"/>
</dbReference>
<dbReference type="EMBL" id="LUEZ02000021">
    <property type="protein sequence ID" value="RDB26926.1"/>
    <property type="molecule type" value="Genomic_DNA"/>
</dbReference>
<keyword evidence="3" id="KW-1185">Reference proteome</keyword>
<gene>
    <name evidence="2" type="ORF">Hypma_005144</name>
</gene>
<reference evidence="2" key="1">
    <citation type="submission" date="2018-04" db="EMBL/GenBank/DDBJ databases">
        <title>Whole genome sequencing of Hypsizygus marmoreus.</title>
        <authorList>
            <person name="Choi I.-G."/>
            <person name="Min B."/>
            <person name="Kim J.-G."/>
            <person name="Kim S."/>
            <person name="Oh Y.-L."/>
            <person name="Kong W.-S."/>
            <person name="Park H."/>
            <person name="Jeong J."/>
            <person name="Song E.-S."/>
        </authorList>
    </citation>
    <scope>NUCLEOTIDE SEQUENCE [LARGE SCALE GENOMIC DNA]</scope>
    <source>
        <strain evidence="2">51987-8</strain>
    </source>
</reference>
<evidence type="ECO:0000313" key="2">
    <source>
        <dbReference type="EMBL" id="RDB26926.1"/>
    </source>
</evidence>
<organism evidence="2 3">
    <name type="scientific">Hypsizygus marmoreus</name>
    <name type="common">White beech mushroom</name>
    <name type="synonym">Agaricus marmoreus</name>
    <dbReference type="NCBI Taxonomy" id="39966"/>
    <lineage>
        <taxon>Eukaryota</taxon>
        <taxon>Fungi</taxon>
        <taxon>Dikarya</taxon>
        <taxon>Basidiomycota</taxon>
        <taxon>Agaricomycotina</taxon>
        <taxon>Agaricomycetes</taxon>
        <taxon>Agaricomycetidae</taxon>
        <taxon>Agaricales</taxon>
        <taxon>Tricholomatineae</taxon>
        <taxon>Lyophyllaceae</taxon>
        <taxon>Hypsizygus</taxon>
    </lineage>
</organism>
<proteinExistence type="predicted"/>
<sequence length="512" mass="58610">MALAPTDFPQELIDLIADELHDNSGTLKNLSLAFRRCTRRAQKHLYTNVRIDHPRRRDQNGDTPLEKLVEVLTTRPDLACHIRTLHIGNYAEVLLDSNIEKRQHTPNTDKVLPLLFQRLHKLQSFTLHVGDDNDMEFGLGDPERLSLPFITAFITMLRSTQVEELNLHMVQEFPVALLSHCPDIKRLDLSYCMNSLYRDQVADTVSAQLALPASDRTGYLERLNIEGFSFEALTALHATTKLPNARLTFSRLREIAITGSYALMFAFVNDLVTEVEDSLEQLSWEWNIYASYPNKNEFQPGRQYFTLPSKLRSLRLSFMHAYDCQPSHLDWFCSGIRKIAGSNKLEEVILVLTEENGFHRENANTSWIWGNCARQLSSIDFLLGGSGYMHLRRFAIFIELTSFYEHDADEWVPISYIKKVTSQLEDMLPLLLEQGVLSVQWLITEKRQLALGIAIKALEEEVMGGVHVGMDGHFKIGREYNEKYVRYEEEIDCDADDDDSSASGGSWRDDSS</sequence>
<accession>A0A369K7S3</accession>
<dbReference type="SUPFAM" id="SSF52047">
    <property type="entry name" value="RNI-like"/>
    <property type="match status" value="1"/>
</dbReference>
<dbReference type="Proteomes" id="UP000076154">
    <property type="component" value="Unassembled WGS sequence"/>
</dbReference>
<dbReference type="InParanoid" id="A0A369K7S3"/>
<evidence type="ECO:0000313" key="3">
    <source>
        <dbReference type="Proteomes" id="UP000076154"/>
    </source>
</evidence>
<dbReference type="InterPro" id="IPR032675">
    <property type="entry name" value="LRR_dom_sf"/>
</dbReference>
<dbReference type="AlphaFoldDB" id="A0A369K7S3"/>